<keyword evidence="3 5" id="KW-0493">Microtubule</keyword>
<organism evidence="8 9">
    <name type="scientific">Eleusine coracana subsp. coracana</name>
    <dbReference type="NCBI Taxonomy" id="191504"/>
    <lineage>
        <taxon>Eukaryota</taxon>
        <taxon>Viridiplantae</taxon>
        <taxon>Streptophyta</taxon>
        <taxon>Embryophyta</taxon>
        <taxon>Tracheophyta</taxon>
        <taxon>Spermatophyta</taxon>
        <taxon>Magnoliopsida</taxon>
        <taxon>Liliopsida</taxon>
        <taxon>Poales</taxon>
        <taxon>Poaceae</taxon>
        <taxon>PACMAD clade</taxon>
        <taxon>Chloridoideae</taxon>
        <taxon>Cynodonteae</taxon>
        <taxon>Eleusininae</taxon>
        <taxon>Eleusine</taxon>
    </lineage>
</organism>
<dbReference type="GO" id="GO:0007020">
    <property type="term" value="P:microtubule nucleation"/>
    <property type="evidence" value="ECO:0007669"/>
    <property type="project" value="InterPro"/>
</dbReference>
<dbReference type="GO" id="GO:0000278">
    <property type="term" value="P:mitotic cell cycle"/>
    <property type="evidence" value="ECO:0007669"/>
    <property type="project" value="TreeGrafter"/>
</dbReference>
<dbReference type="InterPro" id="IPR041470">
    <property type="entry name" value="GCP_N"/>
</dbReference>
<evidence type="ECO:0000256" key="1">
    <source>
        <dbReference type="ARBA" id="ARBA00010337"/>
    </source>
</evidence>
<comment type="function">
    <text evidence="5">Component of the gamma-tubulin ring complex (gTuRC) which mediates microtubule nucleation.</text>
</comment>
<reference evidence="8" key="2">
    <citation type="submission" date="2021-12" db="EMBL/GenBank/DDBJ databases">
        <title>Resequencing data analysis of finger millet.</title>
        <authorList>
            <person name="Hatakeyama M."/>
            <person name="Aluri S."/>
            <person name="Balachadran M.T."/>
            <person name="Sivarajan S.R."/>
            <person name="Poveda L."/>
            <person name="Shimizu-Inatsugi R."/>
            <person name="Schlapbach R."/>
            <person name="Sreeman S.M."/>
            <person name="Shimizu K.K."/>
        </authorList>
    </citation>
    <scope>NUCLEOTIDE SEQUENCE</scope>
</reference>
<keyword evidence="4 5" id="KW-0206">Cytoskeleton</keyword>
<dbReference type="InterPro" id="IPR040457">
    <property type="entry name" value="GCP_C"/>
</dbReference>
<feature type="domain" description="Gamma tubulin complex component C-terminal" evidence="6">
    <location>
        <begin position="505"/>
        <end position="664"/>
    </location>
</feature>
<name>A0AAV5CX06_ELECO</name>
<dbReference type="GO" id="GO:0000922">
    <property type="term" value="C:spindle pole"/>
    <property type="evidence" value="ECO:0007669"/>
    <property type="project" value="InterPro"/>
</dbReference>
<dbReference type="GO" id="GO:0000930">
    <property type="term" value="C:gamma-tubulin complex"/>
    <property type="evidence" value="ECO:0007669"/>
    <property type="project" value="TreeGrafter"/>
</dbReference>
<dbReference type="InterPro" id="IPR042241">
    <property type="entry name" value="GCP_C_sf"/>
</dbReference>
<accession>A0AAV5CX06</accession>
<evidence type="ECO:0000256" key="4">
    <source>
        <dbReference type="ARBA" id="ARBA00023212"/>
    </source>
</evidence>
<comment type="similarity">
    <text evidence="1 5">Belongs to the TUBGCP family.</text>
</comment>
<evidence type="ECO:0000313" key="8">
    <source>
        <dbReference type="EMBL" id="GJN02423.1"/>
    </source>
</evidence>
<evidence type="ECO:0000259" key="6">
    <source>
        <dbReference type="Pfam" id="PF04130"/>
    </source>
</evidence>
<dbReference type="PANTHER" id="PTHR19302">
    <property type="entry name" value="GAMMA TUBULIN COMPLEX PROTEIN"/>
    <property type="match status" value="1"/>
</dbReference>
<dbReference type="EMBL" id="BQKI01000009">
    <property type="protein sequence ID" value="GJN02423.1"/>
    <property type="molecule type" value="Genomic_DNA"/>
</dbReference>
<sequence>MDHAPATPRWNLERPYLTGRFYQEAKAAAATQGPGSKPFYLDPYSRGAGTGSGSVIGSYAVSVQELFVIDDLLSALVGIEGRYISIKKVRGKDGYVVFQIDSSMDLALQELTRRIFPLCENFVLVSQFVESRSHFKNGLVNHALVAALRAFLLDYQAMVAQLEHQFRLGRLSVQGLWFSCQRMMSSMNALAVLVEKATSNNTSGSATLNLLQSQAKAMGGDSAVRSLLEKMAECASGAYLRMLERWVYEGVIDDPYGEFFIAENKSLQKESLTQDYDAKYWQQRYSLKDGVPSFLTNVAATILTTGKYLNVMRECGHNVQVSLSENSKLMSFGSNHQYLECIKSAYDFASGELLTLMKDKYDLIGKLRSLKRYLLLDQGDFLVHFMDIAREELTKKPEEISTEKLQSLLDIALRSTAAASDQSHEDLTCCVERSSLLKKLTTLKDLDCAYPSDKLVAADVDQTMQLSITGLETFYLSYKVLFIAFKENSVFRPVKILGTPILRSSILCGNMLKFVNSLLHYLTFEVLEPNWHLMHDRLQTARSIDEVIQIHDFFLQKCLKECLPPELLMKVEKLKSLCLQYATSIQLLIPSIEVSNPDKISKPGKSRSRINKLQEKDQQLKLVSENAVMSESILKFEAAFNSELQSLVPTLSRSSQAEPYLTHLAQCILGMRMDQ</sequence>
<evidence type="ECO:0000313" key="9">
    <source>
        <dbReference type="Proteomes" id="UP001054889"/>
    </source>
</evidence>
<dbReference type="GO" id="GO:0005874">
    <property type="term" value="C:microtubule"/>
    <property type="evidence" value="ECO:0007669"/>
    <property type="project" value="UniProtKB-KW"/>
</dbReference>
<dbReference type="GO" id="GO:0031122">
    <property type="term" value="P:cytoplasmic microtubule organization"/>
    <property type="evidence" value="ECO:0007669"/>
    <property type="project" value="TreeGrafter"/>
</dbReference>
<protein>
    <recommendedName>
        <fullName evidence="5">Gamma-tubulin complex component</fullName>
    </recommendedName>
</protein>
<comment type="subcellular location">
    <subcellularLocation>
        <location evidence="5">Cytoplasm</location>
        <location evidence="5">Cytoskeleton</location>
        <location evidence="5">Microtubule organizing center</location>
    </subcellularLocation>
</comment>
<keyword evidence="2 5" id="KW-0963">Cytoplasm</keyword>
<comment type="caution">
    <text evidence="8">The sequence shown here is derived from an EMBL/GenBank/DDBJ whole genome shotgun (WGS) entry which is preliminary data.</text>
</comment>
<dbReference type="Proteomes" id="UP001054889">
    <property type="component" value="Unassembled WGS sequence"/>
</dbReference>
<gene>
    <name evidence="8" type="primary">ga19773</name>
    <name evidence="8" type="ORF">PR202_ga19773</name>
</gene>
<evidence type="ECO:0000256" key="3">
    <source>
        <dbReference type="ARBA" id="ARBA00022701"/>
    </source>
</evidence>
<evidence type="ECO:0000256" key="2">
    <source>
        <dbReference type="ARBA" id="ARBA00022490"/>
    </source>
</evidence>
<evidence type="ECO:0000259" key="7">
    <source>
        <dbReference type="Pfam" id="PF17681"/>
    </source>
</evidence>
<dbReference type="GO" id="GO:0051321">
    <property type="term" value="P:meiotic cell cycle"/>
    <property type="evidence" value="ECO:0007669"/>
    <property type="project" value="TreeGrafter"/>
</dbReference>
<dbReference type="Pfam" id="PF04130">
    <property type="entry name" value="GCP_C_terminal"/>
    <property type="match status" value="2"/>
</dbReference>
<keyword evidence="9" id="KW-1185">Reference proteome</keyword>
<evidence type="ECO:0000256" key="5">
    <source>
        <dbReference type="RuleBase" id="RU363050"/>
    </source>
</evidence>
<dbReference type="PANTHER" id="PTHR19302:SF13">
    <property type="entry name" value="GAMMA-TUBULIN COMPLEX COMPONENT 2"/>
    <property type="match status" value="1"/>
</dbReference>
<dbReference type="GO" id="GO:0051225">
    <property type="term" value="P:spindle assembly"/>
    <property type="evidence" value="ECO:0007669"/>
    <property type="project" value="TreeGrafter"/>
</dbReference>
<dbReference type="AlphaFoldDB" id="A0AAV5CX06"/>
<dbReference type="Pfam" id="PF17681">
    <property type="entry name" value="GCP_N_terminal"/>
    <property type="match status" value="1"/>
</dbReference>
<dbReference type="GO" id="GO:0051011">
    <property type="term" value="F:microtubule minus-end binding"/>
    <property type="evidence" value="ECO:0007669"/>
    <property type="project" value="TreeGrafter"/>
</dbReference>
<feature type="domain" description="Gamma tubulin complex component protein N-terminal" evidence="7">
    <location>
        <begin position="69"/>
        <end position="360"/>
    </location>
</feature>
<feature type="domain" description="Gamma tubulin complex component C-terminal" evidence="6">
    <location>
        <begin position="363"/>
        <end position="480"/>
    </location>
</feature>
<dbReference type="GO" id="GO:0043015">
    <property type="term" value="F:gamma-tubulin binding"/>
    <property type="evidence" value="ECO:0007669"/>
    <property type="project" value="InterPro"/>
</dbReference>
<proteinExistence type="inferred from homology"/>
<dbReference type="Gene3D" id="1.20.120.1900">
    <property type="entry name" value="Gamma-tubulin complex, C-terminal domain"/>
    <property type="match status" value="2"/>
</dbReference>
<reference evidence="8" key="1">
    <citation type="journal article" date="2018" name="DNA Res.">
        <title>Multiple hybrid de novo genome assembly of finger millet, an orphan allotetraploid crop.</title>
        <authorList>
            <person name="Hatakeyama M."/>
            <person name="Aluri S."/>
            <person name="Balachadran M.T."/>
            <person name="Sivarajan S.R."/>
            <person name="Patrignani A."/>
            <person name="Gruter S."/>
            <person name="Poveda L."/>
            <person name="Shimizu-Inatsugi R."/>
            <person name="Baeten J."/>
            <person name="Francoijs K.J."/>
            <person name="Nataraja K.N."/>
            <person name="Reddy Y.A.N."/>
            <person name="Phadnis S."/>
            <person name="Ravikumar R.L."/>
            <person name="Schlapbach R."/>
            <person name="Sreeman S.M."/>
            <person name="Shimizu K.K."/>
        </authorList>
    </citation>
    <scope>NUCLEOTIDE SEQUENCE</scope>
</reference>
<dbReference type="InterPro" id="IPR007259">
    <property type="entry name" value="GCP"/>
</dbReference>